<reference evidence="2" key="1">
    <citation type="submission" date="2018-08" db="EMBL/GenBank/DDBJ databases">
        <authorList>
            <person name="Rossello M."/>
        </authorList>
    </citation>
    <scope>NUCLEOTIDE SEQUENCE [LARGE SCALE GENOMIC DNA]</scope>
    <source>
        <strain evidence="2">cv. Chinese Spring</strain>
    </source>
</reference>
<dbReference type="Gramene" id="TraesCS7B02G361500.1">
    <property type="protein sequence ID" value="TraesCS7B02G361500.1.cds1"/>
    <property type="gene ID" value="TraesCS7B02G361500"/>
</dbReference>
<feature type="signal peptide" evidence="1">
    <location>
        <begin position="1"/>
        <end position="32"/>
    </location>
</feature>
<dbReference type="AlphaFoldDB" id="A0A3B6SQW5"/>
<dbReference type="EnsemblPlants" id="TraesCS7B02G361500.1">
    <property type="protein sequence ID" value="TraesCS7B02G361500.1.cds1"/>
    <property type="gene ID" value="TraesCS7B02G361500"/>
</dbReference>
<reference evidence="2" key="2">
    <citation type="submission" date="2018-10" db="UniProtKB">
        <authorList>
            <consortium name="EnsemblPlants"/>
        </authorList>
    </citation>
    <scope>IDENTIFICATION</scope>
</reference>
<keyword evidence="3" id="KW-1185">Reference proteome</keyword>
<organism evidence="2">
    <name type="scientific">Triticum aestivum</name>
    <name type="common">Wheat</name>
    <dbReference type="NCBI Taxonomy" id="4565"/>
    <lineage>
        <taxon>Eukaryota</taxon>
        <taxon>Viridiplantae</taxon>
        <taxon>Streptophyta</taxon>
        <taxon>Embryophyta</taxon>
        <taxon>Tracheophyta</taxon>
        <taxon>Spermatophyta</taxon>
        <taxon>Magnoliopsida</taxon>
        <taxon>Liliopsida</taxon>
        <taxon>Poales</taxon>
        <taxon>Poaceae</taxon>
        <taxon>BOP clade</taxon>
        <taxon>Pooideae</taxon>
        <taxon>Triticodae</taxon>
        <taxon>Triticeae</taxon>
        <taxon>Triticinae</taxon>
        <taxon>Triticum</taxon>
    </lineage>
</organism>
<keyword evidence="1" id="KW-0732">Signal</keyword>
<proteinExistence type="predicted"/>
<evidence type="ECO:0000256" key="1">
    <source>
        <dbReference type="SAM" id="SignalP"/>
    </source>
</evidence>
<name>A0A3B6SQW5_WHEAT</name>
<evidence type="ECO:0000313" key="3">
    <source>
        <dbReference type="Proteomes" id="UP000019116"/>
    </source>
</evidence>
<dbReference type="Proteomes" id="UP000019116">
    <property type="component" value="Chromosome 7B"/>
</dbReference>
<evidence type="ECO:0000313" key="2">
    <source>
        <dbReference type="EnsemblPlants" id="TraesCS7B02G361500.1.cds1"/>
    </source>
</evidence>
<dbReference type="OrthoDB" id="694371at2759"/>
<protein>
    <submittedName>
        <fullName evidence="2">Uncharacterized protein</fullName>
    </submittedName>
</protein>
<sequence length="221" mass="25091">MGWGGTLSIPLISKLSVTHMVWLLGMVDEVRQAIILGPNKVFKFNESDVEKVFGIPAAGIDVMGKTLDRSETVFAHKGMLGHAIRGRCHKQRWLHSKLHTSYLDSINLGEISMAHDVFPRIKVFTADKTRAMINADKRPMDSTKNRDFIFGSSAVSLHPDHYRIQFSTASSERGHTRRFFLLFRSHEMLLVQHIPGQITTILHNNKGMLGHVHQRFVILWA</sequence>
<feature type="chain" id="PRO_5043180818" evidence="1">
    <location>
        <begin position="33"/>
        <end position="221"/>
    </location>
</feature>
<dbReference type="Gramene" id="TraesCS7B03G0973500.1">
    <property type="protein sequence ID" value="TraesCS7B03G0973500.1.CDS1"/>
    <property type="gene ID" value="TraesCS7B03G0973500"/>
</dbReference>
<accession>A0A3B6SQW5</accession>